<accession>A0ABX0XNF5</accession>
<dbReference type="PANTHER" id="PTHR37089:SF3">
    <property type="entry name" value="EXPORTED PROTEIN"/>
    <property type="match status" value="1"/>
</dbReference>
<dbReference type="PANTHER" id="PTHR37089">
    <property type="entry name" value="PROTEIN U-RELATED"/>
    <property type="match status" value="1"/>
</dbReference>
<dbReference type="InterPro" id="IPR007893">
    <property type="entry name" value="Spore_coat_U/FanG"/>
</dbReference>
<feature type="domain" description="Spore coat protein U/FanG" evidence="2">
    <location>
        <begin position="27"/>
        <end position="170"/>
    </location>
</feature>
<dbReference type="SMART" id="SM00972">
    <property type="entry name" value="SCPU"/>
    <property type="match status" value="1"/>
</dbReference>
<evidence type="ECO:0000313" key="4">
    <source>
        <dbReference type="Proteomes" id="UP000734218"/>
    </source>
</evidence>
<dbReference type="EMBL" id="JAATJE010000001">
    <property type="protein sequence ID" value="NJC34261.1"/>
    <property type="molecule type" value="Genomic_DNA"/>
</dbReference>
<feature type="signal peptide" evidence="1">
    <location>
        <begin position="1"/>
        <end position="23"/>
    </location>
</feature>
<name>A0ABX0XNF5_9SPHN</name>
<evidence type="ECO:0000259" key="2">
    <source>
        <dbReference type="Pfam" id="PF05229"/>
    </source>
</evidence>
<reference evidence="3 4" key="1">
    <citation type="submission" date="2020-03" db="EMBL/GenBank/DDBJ databases">
        <title>Genomic Encyclopedia of Type Strains, Phase IV (KMG-IV): sequencing the most valuable type-strain genomes for metagenomic binning, comparative biology and taxonomic classification.</title>
        <authorList>
            <person name="Goeker M."/>
        </authorList>
    </citation>
    <scope>NUCLEOTIDE SEQUENCE [LARGE SCALE GENOMIC DNA]</scope>
    <source>
        <strain evidence="3 4">DSM 27651</strain>
    </source>
</reference>
<dbReference type="Pfam" id="PF05229">
    <property type="entry name" value="SCPU"/>
    <property type="match status" value="1"/>
</dbReference>
<feature type="chain" id="PRO_5046639302" evidence="1">
    <location>
        <begin position="24"/>
        <end position="173"/>
    </location>
</feature>
<dbReference type="Proteomes" id="UP000734218">
    <property type="component" value="Unassembled WGS sequence"/>
</dbReference>
<sequence>MRASVVVSTLLSTVLLAATPANANTQGTINLSLNVTNACVINGANTVQTNAGVLGSIAFPDQAGIFGDVDGELVGPQGALSVLCSPGLSPVLTIGAGQQDGSTRRNLRANGRDVAYRLFSDAQRTSEIAIGGVINLAPSASATSVPIFARVNSGGQVLPAGTYTDTVTVTLSW</sequence>
<organism evidence="3 4">
    <name type="scientific">Sphingomonas jejuensis</name>
    <dbReference type="NCBI Taxonomy" id="904715"/>
    <lineage>
        <taxon>Bacteria</taxon>
        <taxon>Pseudomonadati</taxon>
        <taxon>Pseudomonadota</taxon>
        <taxon>Alphaproteobacteria</taxon>
        <taxon>Sphingomonadales</taxon>
        <taxon>Sphingomonadaceae</taxon>
        <taxon>Sphingomonas</taxon>
    </lineage>
</organism>
<dbReference type="RefSeq" id="WP_167954122.1">
    <property type="nucleotide sequence ID" value="NZ_JAATJE010000001.1"/>
</dbReference>
<evidence type="ECO:0000256" key="1">
    <source>
        <dbReference type="SAM" id="SignalP"/>
    </source>
</evidence>
<comment type="caution">
    <text evidence="3">The sequence shown here is derived from an EMBL/GenBank/DDBJ whole genome shotgun (WGS) entry which is preliminary data.</text>
</comment>
<proteinExistence type="predicted"/>
<keyword evidence="4" id="KW-1185">Reference proteome</keyword>
<protein>
    <submittedName>
        <fullName evidence="3">Spore coat protein U-like protein</fullName>
    </submittedName>
</protein>
<dbReference type="InterPro" id="IPR053167">
    <property type="entry name" value="Spore_coat_component"/>
</dbReference>
<keyword evidence="1" id="KW-0732">Signal</keyword>
<evidence type="ECO:0000313" key="3">
    <source>
        <dbReference type="EMBL" id="NJC34261.1"/>
    </source>
</evidence>
<gene>
    <name evidence="3" type="ORF">GGR88_001735</name>
</gene>